<dbReference type="Proteomes" id="UP000298493">
    <property type="component" value="Unassembled WGS sequence"/>
</dbReference>
<keyword evidence="2" id="KW-1185">Reference proteome</keyword>
<gene>
    <name evidence="1" type="ORF">E6O75_ATG00158</name>
</gene>
<organism evidence="1 2">
    <name type="scientific">Venturia nashicola</name>
    <dbReference type="NCBI Taxonomy" id="86259"/>
    <lineage>
        <taxon>Eukaryota</taxon>
        <taxon>Fungi</taxon>
        <taxon>Dikarya</taxon>
        <taxon>Ascomycota</taxon>
        <taxon>Pezizomycotina</taxon>
        <taxon>Dothideomycetes</taxon>
        <taxon>Pleosporomycetidae</taxon>
        <taxon>Venturiales</taxon>
        <taxon>Venturiaceae</taxon>
        <taxon>Venturia</taxon>
    </lineage>
</organism>
<accession>A0A4Z1PCZ5</accession>
<dbReference type="EMBL" id="SNSC02000001">
    <property type="protein sequence ID" value="TID27391.1"/>
    <property type="molecule type" value="Genomic_DNA"/>
</dbReference>
<sequence>MESLIYEMTVAEVSRANRTNTIFANRSCQHILKTSTDLAEGGLLHGVSFVAVSRNGKLLGDNILKLQLTL</sequence>
<protein>
    <submittedName>
        <fullName evidence="1">Uncharacterized protein</fullName>
    </submittedName>
</protein>
<evidence type="ECO:0000313" key="2">
    <source>
        <dbReference type="Proteomes" id="UP000298493"/>
    </source>
</evidence>
<comment type="caution">
    <text evidence="1">The sequence shown here is derived from an EMBL/GenBank/DDBJ whole genome shotgun (WGS) entry which is preliminary data.</text>
</comment>
<evidence type="ECO:0000313" key="1">
    <source>
        <dbReference type="EMBL" id="TID27391.1"/>
    </source>
</evidence>
<dbReference type="AlphaFoldDB" id="A0A4Z1PCZ5"/>
<name>A0A4Z1PCZ5_9PEZI</name>
<reference evidence="1 2" key="1">
    <citation type="submission" date="2019-04" db="EMBL/GenBank/DDBJ databases">
        <title>High contiguity whole genome sequence and gene annotation resource for two Venturia nashicola isolates.</title>
        <authorList>
            <person name="Prokchorchik M."/>
            <person name="Won K."/>
            <person name="Lee Y."/>
            <person name="Choi E.D."/>
            <person name="Segonzac C."/>
            <person name="Sohn K.H."/>
        </authorList>
    </citation>
    <scope>NUCLEOTIDE SEQUENCE [LARGE SCALE GENOMIC DNA]</scope>
    <source>
        <strain evidence="1 2">PRI2</strain>
    </source>
</reference>
<proteinExistence type="predicted"/>